<dbReference type="SUPFAM" id="SSF56112">
    <property type="entry name" value="Protein kinase-like (PK-like)"/>
    <property type="match status" value="1"/>
</dbReference>
<sequence length="277" mass="31001">MAPEYAMAGLFSVKSDVFSFGVLLLEMISGKKNVGFHLSEEGESLLTFAWKLWSDGQGLELMDPMLEKSSVATEVLRCIHIGLLCVQEDPADRPTMSSVLHMLASDTITLPIPKQPAFSIGRFVAMEGHSSNQKTHMHLFLRRKEMSIPGSRERKPVVMQTSSTVCVLCFTVWFLFLCSSVPVSLFGLASALPFFTNCQSQSDFPCCKNEERSKRRNKQTNRLDGGLALCEKDRGSWNMQLKQQKHKSTRYGAIWSGLALKNISQVSIGLLEWLKNT</sequence>
<keyword evidence="1" id="KW-0812">Transmembrane</keyword>
<dbReference type="FunFam" id="1.10.510.10:FF:001722">
    <property type="entry name" value="G-type lectin S-receptor-like serine/threonine-protein kinase B120"/>
    <property type="match status" value="1"/>
</dbReference>
<reference evidence="3" key="1">
    <citation type="journal article" date="2023" name="Mol. Ecol. Resour.">
        <title>Chromosome-level genome assembly of a triploid poplar Populus alba 'Berolinensis'.</title>
        <authorList>
            <person name="Chen S."/>
            <person name="Yu Y."/>
            <person name="Wang X."/>
            <person name="Wang S."/>
            <person name="Zhang T."/>
            <person name="Zhou Y."/>
            <person name="He R."/>
            <person name="Meng N."/>
            <person name="Wang Y."/>
            <person name="Liu W."/>
            <person name="Liu Z."/>
            <person name="Liu J."/>
            <person name="Guo Q."/>
            <person name="Huang H."/>
            <person name="Sederoff R.R."/>
            <person name="Wang G."/>
            <person name="Qu G."/>
            <person name="Chen S."/>
        </authorList>
    </citation>
    <scope>NUCLEOTIDE SEQUENCE</scope>
    <source>
        <tissue evidence="3">Leaves</tissue>
    </source>
</reference>
<keyword evidence="4" id="KW-1185">Reference proteome</keyword>
<feature type="transmembrane region" description="Helical" evidence="1">
    <location>
        <begin position="165"/>
        <end position="195"/>
    </location>
</feature>
<dbReference type="Gene3D" id="1.10.510.10">
    <property type="entry name" value="Transferase(Phosphotransferase) domain 1"/>
    <property type="match status" value="1"/>
</dbReference>
<evidence type="ECO:0000259" key="2">
    <source>
        <dbReference type="PROSITE" id="PS50011"/>
    </source>
</evidence>
<dbReference type="Pfam" id="PF07714">
    <property type="entry name" value="PK_Tyr_Ser-Thr"/>
    <property type="match status" value="1"/>
</dbReference>
<dbReference type="GO" id="GO:0005524">
    <property type="term" value="F:ATP binding"/>
    <property type="evidence" value="ECO:0007669"/>
    <property type="project" value="InterPro"/>
</dbReference>
<evidence type="ECO:0000313" key="3">
    <source>
        <dbReference type="EMBL" id="KAJ6978777.1"/>
    </source>
</evidence>
<dbReference type="AlphaFoldDB" id="A0AAD6M503"/>
<dbReference type="InterPro" id="IPR000719">
    <property type="entry name" value="Prot_kinase_dom"/>
</dbReference>
<evidence type="ECO:0000313" key="4">
    <source>
        <dbReference type="Proteomes" id="UP001164929"/>
    </source>
</evidence>
<dbReference type="EMBL" id="JAQIZT010000011">
    <property type="protein sequence ID" value="KAJ6978777.1"/>
    <property type="molecule type" value="Genomic_DNA"/>
</dbReference>
<proteinExistence type="predicted"/>
<organism evidence="3 4">
    <name type="scientific">Populus alba x Populus x berolinensis</name>
    <dbReference type="NCBI Taxonomy" id="444605"/>
    <lineage>
        <taxon>Eukaryota</taxon>
        <taxon>Viridiplantae</taxon>
        <taxon>Streptophyta</taxon>
        <taxon>Embryophyta</taxon>
        <taxon>Tracheophyta</taxon>
        <taxon>Spermatophyta</taxon>
        <taxon>Magnoliopsida</taxon>
        <taxon>eudicotyledons</taxon>
        <taxon>Gunneridae</taxon>
        <taxon>Pentapetalae</taxon>
        <taxon>rosids</taxon>
        <taxon>fabids</taxon>
        <taxon>Malpighiales</taxon>
        <taxon>Salicaceae</taxon>
        <taxon>Saliceae</taxon>
        <taxon>Populus</taxon>
    </lineage>
</organism>
<gene>
    <name evidence="3" type="ORF">NC653_027055</name>
</gene>
<keyword evidence="1" id="KW-1133">Transmembrane helix</keyword>
<accession>A0AAD6M503</accession>
<dbReference type="PANTHER" id="PTHR27006">
    <property type="entry name" value="PROMASTIGOTE SURFACE ANTIGEN PROTEIN PSA"/>
    <property type="match status" value="1"/>
</dbReference>
<feature type="domain" description="Protein kinase" evidence="2">
    <location>
        <begin position="1"/>
        <end position="104"/>
    </location>
</feature>
<protein>
    <recommendedName>
        <fullName evidence="2">Protein kinase domain-containing protein</fullName>
    </recommendedName>
</protein>
<dbReference type="PANTHER" id="PTHR27006:SF586">
    <property type="entry name" value="CYSTEINE-RICH RECEPTOR-LIKE PROTEIN KINASE 10"/>
    <property type="match status" value="1"/>
</dbReference>
<evidence type="ECO:0000256" key="1">
    <source>
        <dbReference type="SAM" id="Phobius"/>
    </source>
</evidence>
<dbReference type="InterPro" id="IPR001245">
    <property type="entry name" value="Ser-Thr/Tyr_kinase_cat_dom"/>
</dbReference>
<dbReference type="PROSITE" id="PS50011">
    <property type="entry name" value="PROTEIN_KINASE_DOM"/>
    <property type="match status" value="1"/>
</dbReference>
<dbReference type="Proteomes" id="UP001164929">
    <property type="component" value="Chromosome 11"/>
</dbReference>
<comment type="caution">
    <text evidence="3">The sequence shown here is derived from an EMBL/GenBank/DDBJ whole genome shotgun (WGS) entry which is preliminary data.</text>
</comment>
<name>A0AAD6M503_9ROSI</name>
<keyword evidence="1" id="KW-0472">Membrane</keyword>
<dbReference type="GO" id="GO:0004672">
    <property type="term" value="F:protein kinase activity"/>
    <property type="evidence" value="ECO:0007669"/>
    <property type="project" value="InterPro"/>
</dbReference>
<dbReference type="InterPro" id="IPR011009">
    <property type="entry name" value="Kinase-like_dom_sf"/>
</dbReference>